<comment type="function">
    <text evidence="12">Necessary for flagellar biosynthesis. May be involved in translocation of the flagellum.</text>
</comment>
<dbReference type="InterPro" id="IPR003593">
    <property type="entry name" value="AAA+_ATPase"/>
</dbReference>
<dbReference type="SMART" id="SM00382">
    <property type="entry name" value="AAA"/>
    <property type="match status" value="1"/>
</dbReference>
<comment type="subcellular location">
    <subcellularLocation>
        <location evidence="1">Cell membrane</location>
        <topology evidence="1">Peripheral membrane protein</topology>
        <orientation evidence="1">Cytoplasmic side</orientation>
    </subcellularLocation>
</comment>
<evidence type="ECO:0000256" key="9">
    <source>
        <dbReference type="ARBA" id="ARBA00023134"/>
    </source>
</evidence>
<dbReference type="InterPro" id="IPR027417">
    <property type="entry name" value="P-loop_NTPase"/>
</dbReference>
<evidence type="ECO:0000256" key="14">
    <source>
        <dbReference type="SAM" id="Coils"/>
    </source>
</evidence>
<evidence type="ECO:0000256" key="1">
    <source>
        <dbReference type="ARBA" id="ARBA00004413"/>
    </source>
</evidence>
<dbReference type="RefSeq" id="WP_161940822.1">
    <property type="nucleotide sequence ID" value="NZ_LJKE01000015.1"/>
</dbReference>
<keyword evidence="10" id="KW-0472">Membrane</keyword>
<organism evidence="17 18">
    <name type="scientific">Bacillus cereus</name>
    <dbReference type="NCBI Taxonomy" id="1396"/>
    <lineage>
        <taxon>Bacteria</taxon>
        <taxon>Bacillati</taxon>
        <taxon>Bacillota</taxon>
        <taxon>Bacilli</taxon>
        <taxon>Bacillales</taxon>
        <taxon>Bacillaceae</taxon>
        <taxon>Bacillus</taxon>
        <taxon>Bacillus cereus group</taxon>
    </lineage>
</organism>
<keyword evidence="17" id="KW-0966">Cell projection</keyword>
<keyword evidence="14" id="KW-0175">Coiled coil</keyword>
<dbReference type="GO" id="GO:0003924">
    <property type="term" value="F:GTPase activity"/>
    <property type="evidence" value="ECO:0007669"/>
    <property type="project" value="InterPro"/>
</dbReference>
<feature type="domain" description="SRP54-type proteins GTP-binding" evidence="16">
    <location>
        <begin position="220"/>
        <end position="413"/>
    </location>
</feature>
<accession>A0A162PHZ5</accession>
<sequence length="417" mass="47852">MNETVTLRGSRMEDLMRDIKEMYGEGYRVIERSEKVMMPFFWKKEFALKIQPTSKLKANASVNTVLGLLEEDNLKRQGMQNVDELKQQKNEHELKKEIEVLTKKLREKDEETHEKLLNVQNAHQQELSTQMERMMQQIVHTVQVRPNEPFMEPQEWLLRQRYEKLISRGMKEEYARKLIQHTQMQLEKDEWANQDVVNSTLLSVLDEEMKVTGELNFDETKVIALVGSTGVGKTTTIAKIAGMLRKQNKSVGFITTDTFRIGATEQLKKFADILNSVMYTAENVEEMEEALYELKFKHKVDHILIDTVGRNPLENGLIEEIKTYIEAASPDHIALVLSSTMTNENMEYTVNSFDRINLSSLLFTKLDETVSNGLLFNAVMGSKHRISYVTNGQDVPNDIEKASGVELAKALLKGGSE</sequence>
<evidence type="ECO:0000256" key="5">
    <source>
        <dbReference type="ARBA" id="ARBA00022475"/>
    </source>
</evidence>
<keyword evidence="7" id="KW-1005">Bacterial flagellum biogenesis</keyword>
<dbReference type="PATRIC" id="fig|1396.535.peg.4282"/>
<dbReference type="GO" id="GO:0006614">
    <property type="term" value="P:SRP-dependent cotranslational protein targeting to membrane"/>
    <property type="evidence" value="ECO:0007669"/>
    <property type="project" value="InterPro"/>
</dbReference>
<dbReference type="GO" id="GO:0005886">
    <property type="term" value="C:plasma membrane"/>
    <property type="evidence" value="ECO:0007669"/>
    <property type="project" value="UniProtKB-SubCell"/>
</dbReference>
<keyword evidence="5" id="KW-1003">Cell membrane</keyword>
<keyword evidence="17" id="KW-0969">Cilium</keyword>
<dbReference type="AlphaFoldDB" id="A0A162PHZ5"/>
<dbReference type="GO" id="GO:0015031">
    <property type="term" value="P:protein transport"/>
    <property type="evidence" value="ECO:0007669"/>
    <property type="project" value="UniProtKB-KW"/>
</dbReference>
<comment type="caution">
    <text evidence="17">The sequence shown here is derived from an EMBL/GenBank/DDBJ whole genome shotgun (WGS) entry which is preliminary data.</text>
</comment>
<dbReference type="CDD" id="cd17873">
    <property type="entry name" value="FlhF"/>
    <property type="match status" value="1"/>
</dbReference>
<evidence type="ECO:0000313" key="18">
    <source>
        <dbReference type="Proteomes" id="UP000076482"/>
    </source>
</evidence>
<evidence type="ECO:0000256" key="4">
    <source>
        <dbReference type="ARBA" id="ARBA00022448"/>
    </source>
</evidence>
<feature type="coiled-coil region" evidence="14">
    <location>
        <begin position="75"/>
        <end position="111"/>
    </location>
</feature>
<dbReference type="EMBL" id="LJKE01000015">
    <property type="protein sequence ID" value="KZD72069.1"/>
    <property type="molecule type" value="Genomic_DNA"/>
</dbReference>
<evidence type="ECO:0000259" key="16">
    <source>
        <dbReference type="SMART" id="SM00962"/>
    </source>
</evidence>
<dbReference type="Gene3D" id="3.40.50.300">
    <property type="entry name" value="P-loop containing nucleotide triphosphate hydrolases"/>
    <property type="match status" value="1"/>
</dbReference>
<dbReference type="InterPro" id="IPR000897">
    <property type="entry name" value="SRP54_GTPase_dom"/>
</dbReference>
<dbReference type="PANTHER" id="PTHR43134:SF3">
    <property type="entry name" value="FLAGELLAR BIOSYNTHESIS PROTEIN FLHF"/>
    <property type="match status" value="1"/>
</dbReference>
<evidence type="ECO:0000256" key="3">
    <source>
        <dbReference type="ARBA" id="ARBA00014919"/>
    </source>
</evidence>
<dbReference type="FunFam" id="3.40.50.300:FF:000695">
    <property type="entry name" value="Flagellar biosynthesis regulator FlhF"/>
    <property type="match status" value="1"/>
</dbReference>
<keyword evidence="17" id="KW-0282">Flagellum</keyword>
<evidence type="ECO:0000256" key="8">
    <source>
        <dbReference type="ARBA" id="ARBA00022927"/>
    </source>
</evidence>
<evidence type="ECO:0000256" key="13">
    <source>
        <dbReference type="ARBA" id="ARBA00030866"/>
    </source>
</evidence>
<evidence type="ECO:0000259" key="15">
    <source>
        <dbReference type="SMART" id="SM00382"/>
    </source>
</evidence>
<feature type="domain" description="AAA+ ATPase" evidence="15">
    <location>
        <begin position="219"/>
        <end position="372"/>
    </location>
</feature>
<dbReference type="SUPFAM" id="SSF52540">
    <property type="entry name" value="P-loop containing nucleoside triphosphate hydrolases"/>
    <property type="match status" value="2"/>
</dbReference>
<evidence type="ECO:0000256" key="10">
    <source>
        <dbReference type="ARBA" id="ARBA00023136"/>
    </source>
</evidence>
<evidence type="ECO:0000256" key="6">
    <source>
        <dbReference type="ARBA" id="ARBA00022741"/>
    </source>
</evidence>
<dbReference type="Proteomes" id="UP000076482">
    <property type="component" value="Unassembled WGS sequence"/>
</dbReference>
<proteinExistence type="inferred from homology"/>
<keyword evidence="8" id="KW-0653">Protein transport</keyword>
<dbReference type="InterPro" id="IPR047040">
    <property type="entry name" value="FlhF__GTPase_dom"/>
</dbReference>
<evidence type="ECO:0000256" key="11">
    <source>
        <dbReference type="ARBA" id="ARBA00023225"/>
    </source>
</evidence>
<keyword evidence="6" id="KW-0547">Nucleotide-binding</keyword>
<reference evidence="17 18" key="1">
    <citation type="submission" date="2015-09" db="EMBL/GenBank/DDBJ databases">
        <title>Bacillus cereus food isolates.</title>
        <authorList>
            <person name="Boekhorst J."/>
        </authorList>
    </citation>
    <scope>NUCLEOTIDE SEQUENCE [LARGE SCALE GENOMIC DNA]</scope>
    <source>
        <strain evidence="17 18">B4088</strain>
    </source>
</reference>
<evidence type="ECO:0000256" key="7">
    <source>
        <dbReference type="ARBA" id="ARBA00022795"/>
    </source>
</evidence>
<evidence type="ECO:0000256" key="2">
    <source>
        <dbReference type="ARBA" id="ARBA00008531"/>
    </source>
</evidence>
<comment type="similarity">
    <text evidence="2">Belongs to the GTP-binding SRP family.</text>
</comment>
<name>A0A162PHZ5_BACCE</name>
<evidence type="ECO:0000256" key="12">
    <source>
        <dbReference type="ARBA" id="ARBA00025337"/>
    </source>
</evidence>
<keyword evidence="4" id="KW-0813">Transport</keyword>
<dbReference type="Gene3D" id="1.20.120.1380">
    <property type="entry name" value="Flagellar FlhF biosynthesis protein, N domain"/>
    <property type="match status" value="1"/>
</dbReference>
<keyword evidence="9" id="KW-0342">GTP-binding</keyword>
<dbReference type="PANTHER" id="PTHR43134">
    <property type="entry name" value="SIGNAL RECOGNITION PARTICLE RECEPTOR SUBUNIT ALPHA"/>
    <property type="match status" value="1"/>
</dbReference>
<dbReference type="SMART" id="SM00962">
    <property type="entry name" value="SRP54"/>
    <property type="match status" value="1"/>
</dbReference>
<keyword evidence="11" id="KW-1006">Bacterial flagellum protein export</keyword>
<dbReference type="GO" id="GO:0044781">
    <property type="term" value="P:bacterial-type flagellum organization"/>
    <property type="evidence" value="ECO:0007669"/>
    <property type="project" value="UniProtKB-KW"/>
</dbReference>
<evidence type="ECO:0000313" key="17">
    <source>
        <dbReference type="EMBL" id="KZD72069.1"/>
    </source>
</evidence>
<dbReference type="GO" id="GO:0005525">
    <property type="term" value="F:GTP binding"/>
    <property type="evidence" value="ECO:0007669"/>
    <property type="project" value="UniProtKB-KW"/>
</dbReference>
<protein>
    <recommendedName>
        <fullName evidence="3">Flagellar biosynthesis protein FlhF</fullName>
    </recommendedName>
    <alternativeName>
        <fullName evidence="13">Flagella-associated GTP-binding protein</fullName>
    </alternativeName>
</protein>
<dbReference type="Pfam" id="PF00448">
    <property type="entry name" value="SRP54"/>
    <property type="match status" value="1"/>
</dbReference>
<gene>
    <name evidence="17" type="ORF">B4088_0530</name>
</gene>
<dbReference type="GO" id="GO:0005047">
    <property type="term" value="F:signal recognition particle binding"/>
    <property type="evidence" value="ECO:0007669"/>
    <property type="project" value="TreeGrafter"/>
</dbReference>